<reference evidence="2" key="1">
    <citation type="journal article" date="2012" name="PLoS Genet.">
        <title>The genomes of the fungal plant pathogens Cladosporium fulvum and Dothistroma septosporum reveal adaptation to different hosts and lifestyles but also signatures of common ancestry.</title>
        <authorList>
            <person name="de Wit P.J.G.M."/>
            <person name="van der Burgt A."/>
            <person name="Oekmen B."/>
            <person name="Stergiopoulos I."/>
            <person name="Abd-Elsalam K.A."/>
            <person name="Aerts A.L."/>
            <person name="Bahkali A.H."/>
            <person name="Beenen H.G."/>
            <person name="Chettri P."/>
            <person name="Cox M.P."/>
            <person name="Datema E."/>
            <person name="de Vries R.P."/>
            <person name="Dhillon B."/>
            <person name="Ganley A.R."/>
            <person name="Griffiths S.A."/>
            <person name="Guo Y."/>
            <person name="Hamelin R.C."/>
            <person name="Henrissat B."/>
            <person name="Kabir M.S."/>
            <person name="Jashni M.K."/>
            <person name="Kema G."/>
            <person name="Klaubauf S."/>
            <person name="Lapidus A."/>
            <person name="Levasseur A."/>
            <person name="Lindquist E."/>
            <person name="Mehrabi R."/>
            <person name="Ohm R.A."/>
            <person name="Owen T.J."/>
            <person name="Salamov A."/>
            <person name="Schwelm A."/>
            <person name="Schijlen E."/>
            <person name="Sun H."/>
            <person name="van den Burg H.A."/>
            <person name="van Ham R.C.H.J."/>
            <person name="Zhang S."/>
            <person name="Goodwin S.B."/>
            <person name="Grigoriev I.V."/>
            <person name="Collemare J."/>
            <person name="Bradshaw R.E."/>
        </authorList>
    </citation>
    <scope>NUCLEOTIDE SEQUENCE [LARGE SCALE GENOMIC DNA]</scope>
    <source>
        <strain evidence="2">NZE10 / CBS 128990</strain>
    </source>
</reference>
<reference evidence="1 2" key="2">
    <citation type="journal article" date="2012" name="PLoS Pathog.">
        <title>Diverse lifestyles and strategies of plant pathogenesis encoded in the genomes of eighteen Dothideomycetes fungi.</title>
        <authorList>
            <person name="Ohm R.A."/>
            <person name="Feau N."/>
            <person name="Henrissat B."/>
            <person name="Schoch C.L."/>
            <person name="Horwitz B.A."/>
            <person name="Barry K.W."/>
            <person name="Condon B.J."/>
            <person name="Copeland A.C."/>
            <person name="Dhillon B."/>
            <person name="Glaser F."/>
            <person name="Hesse C.N."/>
            <person name="Kosti I."/>
            <person name="LaButti K."/>
            <person name="Lindquist E.A."/>
            <person name="Lucas S."/>
            <person name="Salamov A.A."/>
            <person name="Bradshaw R.E."/>
            <person name="Ciuffetti L."/>
            <person name="Hamelin R.C."/>
            <person name="Kema G.H.J."/>
            <person name="Lawrence C."/>
            <person name="Scott J.A."/>
            <person name="Spatafora J.W."/>
            <person name="Turgeon B.G."/>
            <person name="de Wit P.J.G.M."/>
            <person name="Zhong S."/>
            <person name="Goodwin S.B."/>
            <person name="Grigoriev I.V."/>
        </authorList>
    </citation>
    <scope>NUCLEOTIDE SEQUENCE [LARGE SCALE GENOMIC DNA]</scope>
    <source>
        <strain evidence="2">NZE10 / CBS 128990</strain>
    </source>
</reference>
<proteinExistence type="predicted"/>
<dbReference type="HOGENOM" id="CLU_2223209_0_0_1"/>
<accession>N1PTX8</accession>
<organism evidence="1 2">
    <name type="scientific">Dothistroma septosporum (strain NZE10 / CBS 128990)</name>
    <name type="common">Red band needle blight fungus</name>
    <name type="synonym">Mycosphaerella pini</name>
    <dbReference type="NCBI Taxonomy" id="675120"/>
    <lineage>
        <taxon>Eukaryota</taxon>
        <taxon>Fungi</taxon>
        <taxon>Dikarya</taxon>
        <taxon>Ascomycota</taxon>
        <taxon>Pezizomycotina</taxon>
        <taxon>Dothideomycetes</taxon>
        <taxon>Dothideomycetidae</taxon>
        <taxon>Mycosphaerellales</taxon>
        <taxon>Mycosphaerellaceae</taxon>
        <taxon>Dothistroma</taxon>
    </lineage>
</organism>
<dbReference type="Proteomes" id="UP000016933">
    <property type="component" value="Unassembled WGS sequence"/>
</dbReference>
<protein>
    <submittedName>
        <fullName evidence="1">Uncharacterized protein</fullName>
    </submittedName>
</protein>
<evidence type="ECO:0000313" key="2">
    <source>
        <dbReference type="Proteomes" id="UP000016933"/>
    </source>
</evidence>
<sequence length="106" mass="11801">MCLTHRRIPVRDIYAPPAPAAFPEEHLCHKQVLHEDLQYVCLDACDGNEADRVLPKAAGGPVDSNATANIQSRRNPGSRRSVLVVVSVFERIAREASERMPSHYLI</sequence>
<gene>
    <name evidence="1" type="ORF">DOTSEDRAFT_70414</name>
</gene>
<keyword evidence="2" id="KW-1185">Reference proteome</keyword>
<evidence type="ECO:0000313" key="1">
    <source>
        <dbReference type="EMBL" id="EME46403.1"/>
    </source>
</evidence>
<name>N1PTX8_DOTSN</name>
<dbReference type="AlphaFoldDB" id="N1PTX8"/>
<dbReference type="EMBL" id="KB446537">
    <property type="protein sequence ID" value="EME46403.1"/>
    <property type="molecule type" value="Genomic_DNA"/>
</dbReference>